<proteinExistence type="predicted"/>
<organism evidence="1">
    <name type="scientific">marine sediment metagenome</name>
    <dbReference type="NCBI Taxonomy" id="412755"/>
    <lineage>
        <taxon>unclassified sequences</taxon>
        <taxon>metagenomes</taxon>
        <taxon>ecological metagenomes</taxon>
    </lineage>
</organism>
<sequence length="75" mass="8318">MSSKPVEPVAFQCTCSSQRVRTVWIPANPHISTNPCLSHRCLDCGKHGTTVVEVSEGIATLSEMTVWEMWRSEAI</sequence>
<accession>A0A0F9MMQ1</accession>
<comment type="caution">
    <text evidence="1">The sequence shown here is derived from an EMBL/GenBank/DDBJ whole genome shotgun (WGS) entry which is preliminary data.</text>
</comment>
<gene>
    <name evidence="1" type="ORF">LCGC14_1440800</name>
</gene>
<name>A0A0F9MMQ1_9ZZZZ</name>
<evidence type="ECO:0000313" key="1">
    <source>
        <dbReference type="EMBL" id="KKM70432.1"/>
    </source>
</evidence>
<dbReference type="AlphaFoldDB" id="A0A0F9MMQ1"/>
<reference evidence="1" key="1">
    <citation type="journal article" date="2015" name="Nature">
        <title>Complex archaea that bridge the gap between prokaryotes and eukaryotes.</title>
        <authorList>
            <person name="Spang A."/>
            <person name="Saw J.H."/>
            <person name="Jorgensen S.L."/>
            <person name="Zaremba-Niedzwiedzka K."/>
            <person name="Martijn J."/>
            <person name="Lind A.E."/>
            <person name="van Eijk R."/>
            <person name="Schleper C."/>
            <person name="Guy L."/>
            <person name="Ettema T.J."/>
        </authorList>
    </citation>
    <scope>NUCLEOTIDE SEQUENCE</scope>
</reference>
<dbReference type="EMBL" id="LAZR01009819">
    <property type="protein sequence ID" value="KKM70432.1"/>
    <property type="molecule type" value="Genomic_DNA"/>
</dbReference>
<protein>
    <submittedName>
        <fullName evidence="1">Uncharacterized protein</fullName>
    </submittedName>
</protein>